<dbReference type="RefSeq" id="WP_272426637.1">
    <property type="nucleotide sequence ID" value="NZ_JAGTJJ010000032.1"/>
</dbReference>
<gene>
    <name evidence="1" type="ORF">KEG57_35615</name>
</gene>
<sequence length="125" mass="13004">MLQTSRERSPLSFFCCLLLGVSACTFPAIDYVEPGEADIEAVACAATPQCANEVDTCAKQAYGQRSACVSQCEKSGPMSLNPDCSSCDSALETNLNICVAKCESCNAADGCSNATDSCRALLGLP</sequence>
<evidence type="ECO:0000313" key="1">
    <source>
        <dbReference type="EMBL" id="MDC3985864.1"/>
    </source>
</evidence>
<dbReference type="PROSITE" id="PS51257">
    <property type="entry name" value="PROKAR_LIPOPROTEIN"/>
    <property type="match status" value="1"/>
</dbReference>
<proteinExistence type="predicted"/>
<evidence type="ECO:0008006" key="3">
    <source>
        <dbReference type="Google" id="ProtNLM"/>
    </source>
</evidence>
<accession>A0A9X4AV23</accession>
<name>A0A9X4AV23_9BACT</name>
<comment type="caution">
    <text evidence="1">The sequence shown here is derived from an EMBL/GenBank/DDBJ whole genome shotgun (WGS) entry which is preliminary data.</text>
</comment>
<dbReference type="AlphaFoldDB" id="A0A9X4AV23"/>
<protein>
    <recommendedName>
        <fullName evidence="3">Lipoprotein</fullName>
    </recommendedName>
</protein>
<keyword evidence="2" id="KW-1185">Reference proteome</keyword>
<evidence type="ECO:0000313" key="2">
    <source>
        <dbReference type="Proteomes" id="UP001151081"/>
    </source>
</evidence>
<dbReference type="EMBL" id="JAGTJJ010000032">
    <property type="protein sequence ID" value="MDC3985864.1"/>
    <property type="molecule type" value="Genomic_DNA"/>
</dbReference>
<organism evidence="1 2">
    <name type="scientific">Polyangium jinanense</name>
    <dbReference type="NCBI Taxonomy" id="2829994"/>
    <lineage>
        <taxon>Bacteria</taxon>
        <taxon>Pseudomonadati</taxon>
        <taxon>Myxococcota</taxon>
        <taxon>Polyangia</taxon>
        <taxon>Polyangiales</taxon>
        <taxon>Polyangiaceae</taxon>
        <taxon>Polyangium</taxon>
    </lineage>
</organism>
<dbReference type="Proteomes" id="UP001151081">
    <property type="component" value="Unassembled WGS sequence"/>
</dbReference>
<reference evidence="1 2" key="1">
    <citation type="submission" date="2021-04" db="EMBL/GenBank/DDBJ databases">
        <title>Genome analysis of Polyangium sp.</title>
        <authorList>
            <person name="Li Y."/>
            <person name="Wang J."/>
        </authorList>
    </citation>
    <scope>NUCLEOTIDE SEQUENCE [LARGE SCALE GENOMIC DNA]</scope>
    <source>
        <strain evidence="1 2">SDU14</strain>
    </source>
</reference>